<evidence type="ECO:0000256" key="3">
    <source>
        <dbReference type="SAM" id="Coils"/>
    </source>
</evidence>
<keyword evidence="7" id="KW-1185">Reference proteome</keyword>
<feature type="compositionally biased region" description="Polar residues" evidence="4">
    <location>
        <begin position="256"/>
        <end position="275"/>
    </location>
</feature>
<gene>
    <name evidence="6" type="ORF">NDU88_005857</name>
</gene>
<dbReference type="PANTHER" id="PTHR15176:SF1">
    <property type="entry name" value="NEPHROCYSTIN-1"/>
    <property type="match status" value="1"/>
</dbReference>
<protein>
    <recommendedName>
        <fullName evidence="5">SH3 domain-containing protein</fullName>
    </recommendedName>
</protein>
<evidence type="ECO:0000313" key="7">
    <source>
        <dbReference type="Proteomes" id="UP001066276"/>
    </source>
</evidence>
<evidence type="ECO:0000259" key="5">
    <source>
        <dbReference type="PROSITE" id="PS50002"/>
    </source>
</evidence>
<evidence type="ECO:0000256" key="1">
    <source>
        <dbReference type="ARBA" id="ARBA00022443"/>
    </source>
</evidence>
<dbReference type="Proteomes" id="UP001066276">
    <property type="component" value="Chromosome 5"/>
</dbReference>
<name>A0AAV7RM74_PLEWA</name>
<dbReference type="InterPro" id="IPR039687">
    <property type="entry name" value="NPHP1"/>
</dbReference>
<evidence type="ECO:0000256" key="4">
    <source>
        <dbReference type="SAM" id="MobiDB-lite"/>
    </source>
</evidence>
<keyword evidence="1 2" id="KW-0728">SH3 domain</keyword>
<evidence type="ECO:0000313" key="6">
    <source>
        <dbReference type="EMBL" id="KAJ1153090.1"/>
    </source>
</evidence>
<accession>A0AAV7RM74</accession>
<dbReference type="PANTHER" id="PTHR15176">
    <property type="entry name" value="NEPHROCYSTIN"/>
    <property type="match status" value="1"/>
</dbReference>
<feature type="region of interest" description="Disordered" evidence="4">
    <location>
        <begin position="103"/>
        <end position="181"/>
    </location>
</feature>
<proteinExistence type="predicted"/>
<feature type="domain" description="SH3" evidence="5">
    <location>
        <begin position="172"/>
        <end position="232"/>
    </location>
</feature>
<dbReference type="SMART" id="SM00326">
    <property type="entry name" value="SH3"/>
    <property type="match status" value="1"/>
</dbReference>
<dbReference type="GO" id="GO:0005737">
    <property type="term" value="C:cytoplasm"/>
    <property type="evidence" value="ECO:0007669"/>
    <property type="project" value="TreeGrafter"/>
</dbReference>
<dbReference type="PROSITE" id="PS50002">
    <property type="entry name" value="SH3"/>
    <property type="match status" value="1"/>
</dbReference>
<feature type="region of interest" description="Disordered" evidence="4">
    <location>
        <begin position="63"/>
        <end position="90"/>
    </location>
</feature>
<sequence>MALKKSRGPLQNIQRGNDELKKQIDILLQESQETTSLDPAKRSLLHQRCVGLKKSVDENKEVLQRLRKSDEPAPVGNYDQRKQDEEKRLSKLSLELQNLAVALGEMNMGTDEKSNAAEEEEKEDNEEEGVTEEEEDDEGEDEEESENEEEEEDEEEEDDDEDDDEAEDEEQAIIKEYTAIGDFHAQQQEDLTVKKGELLHILDKRPDGWWVAENNKGKKGLVPKTYLQVFREQGLNRESSEGEENEGEDDETTDEANQNQSAKRSSGSQLNSAKKTISEMSAADALATMGVIPSGFRASTLAHILDKEKNLRASHCIQPELTPSQLTFKDLVWDAEKNAIQSRQSRVSLVLTLWSCKMIPLPGTSIQVLSRHVRLCLFDGSRVLSNIHTVRATWQPKNAKTWTFSPRVSGILPSLLDGDCFVRSSSPSTDIGILFELGISYMRSTTGERGELSCGWTFLKLFDSGGIPATPKTYELPLNGGTPYESGVEVDPTISRRANSGVFHQMIALRKQPRLLVKLRTLRSGRRELMNLLPETMIGSVCCITPLVLYRQILGDVLLKDRTCMQNTDLICNPVLATFPKLMEQPDIMDALRSSWEYKERSLKRSEKRDKELLKSLFIQTYHDSAYPLLVATFLPGLKWAEEDSEASRWKVIADFLRKNNEKQGSLFSLLSPEGVHDAFDIAEITYDFLGEARMATP</sequence>
<comment type="caution">
    <text evidence="6">The sequence shown here is derived from an EMBL/GenBank/DDBJ whole genome shotgun (WGS) entry which is preliminary data.</text>
</comment>
<keyword evidence="3" id="KW-0175">Coiled coil</keyword>
<dbReference type="GO" id="GO:0090251">
    <property type="term" value="P:protein localization involved in establishment of planar polarity"/>
    <property type="evidence" value="ECO:0007669"/>
    <property type="project" value="TreeGrafter"/>
</dbReference>
<dbReference type="AlphaFoldDB" id="A0AAV7RM74"/>
<dbReference type="GO" id="GO:0005929">
    <property type="term" value="C:cilium"/>
    <property type="evidence" value="ECO:0007669"/>
    <property type="project" value="TreeGrafter"/>
</dbReference>
<dbReference type="EMBL" id="JANPWB010000009">
    <property type="protein sequence ID" value="KAJ1153090.1"/>
    <property type="molecule type" value="Genomic_DNA"/>
</dbReference>
<dbReference type="InterPro" id="IPR030642">
    <property type="entry name" value="NPHP1_SH3"/>
</dbReference>
<feature type="compositionally biased region" description="Basic and acidic residues" evidence="4">
    <location>
        <begin position="79"/>
        <end position="89"/>
    </location>
</feature>
<organism evidence="6 7">
    <name type="scientific">Pleurodeles waltl</name>
    <name type="common">Iberian ribbed newt</name>
    <dbReference type="NCBI Taxonomy" id="8319"/>
    <lineage>
        <taxon>Eukaryota</taxon>
        <taxon>Metazoa</taxon>
        <taxon>Chordata</taxon>
        <taxon>Craniata</taxon>
        <taxon>Vertebrata</taxon>
        <taxon>Euteleostomi</taxon>
        <taxon>Amphibia</taxon>
        <taxon>Batrachia</taxon>
        <taxon>Caudata</taxon>
        <taxon>Salamandroidea</taxon>
        <taxon>Salamandridae</taxon>
        <taxon>Pleurodelinae</taxon>
        <taxon>Pleurodeles</taxon>
    </lineage>
</organism>
<dbReference type="CDD" id="cd11770">
    <property type="entry name" value="SH3_Nephrocystin"/>
    <property type="match status" value="1"/>
</dbReference>
<dbReference type="InterPro" id="IPR001452">
    <property type="entry name" value="SH3_domain"/>
</dbReference>
<feature type="coiled-coil region" evidence="3">
    <location>
        <begin position="10"/>
        <end position="37"/>
    </location>
</feature>
<dbReference type="Pfam" id="PF00018">
    <property type="entry name" value="SH3_1"/>
    <property type="match status" value="1"/>
</dbReference>
<evidence type="ECO:0000256" key="2">
    <source>
        <dbReference type="PROSITE-ProRule" id="PRU00192"/>
    </source>
</evidence>
<reference evidence="6" key="1">
    <citation type="journal article" date="2022" name="bioRxiv">
        <title>Sequencing and chromosome-scale assembly of the giantPleurodeles waltlgenome.</title>
        <authorList>
            <person name="Brown T."/>
            <person name="Elewa A."/>
            <person name="Iarovenko S."/>
            <person name="Subramanian E."/>
            <person name="Araus A.J."/>
            <person name="Petzold A."/>
            <person name="Susuki M."/>
            <person name="Suzuki K.-i.T."/>
            <person name="Hayashi T."/>
            <person name="Toyoda A."/>
            <person name="Oliveira C."/>
            <person name="Osipova E."/>
            <person name="Leigh N.D."/>
            <person name="Simon A."/>
            <person name="Yun M.H."/>
        </authorList>
    </citation>
    <scope>NUCLEOTIDE SEQUENCE</scope>
    <source>
        <strain evidence="6">20211129_DDA</strain>
        <tissue evidence="6">Liver</tissue>
    </source>
</reference>
<dbReference type="InterPro" id="IPR036028">
    <property type="entry name" value="SH3-like_dom_sf"/>
</dbReference>
<dbReference type="Gene3D" id="2.30.30.40">
    <property type="entry name" value="SH3 Domains"/>
    <property type="match status" value="1"/>
</dbReference>
<feature type="compositionally biased region" description="Acidic residues" evidence="4">
    <location>
        <begin position="241"/>
        <end position="254"/>
    </location>
</feature>
<feature type="compositionally biased region" description="Acidic residues" evidence="4">
    <location>
        <begin position="117"/>
        <end position="171"/>
    </location>
</feature>
<dbReference type="SUPFAM" id="SSF50044">
    <property type="entry name" value="SH3-domain"/>
    <property type="match status" value="1"/>
</dbReference>
<feature type="region of interest" description="Disordered" evidence="4">
    <location>
        <begin position="232"/>
        <end position="275"/>
    </location>
</feature>